<dbReference type="Ensembl" id="ENSXCOT00000019210.1">
    <property type="protein sequence ID" value="ENSXCOP00000018973.1"/>
    <property type="gene ID" value="ENSXCOG00000014267.1"/>
</dbReference>
<reference evidence="1" key="2">
    <citation type="submission" date="2025-09" db="UniProtKB">
        <authorList>
            <consortium name="Ensembl"/>
        </authorList>
    </citation>
    <scope>IDENTIFICATION</scope>
</reference>
<keyword evidence="2" id="KW-1185">Reference proteome</keyword>
<reference evidence="1" key="1">
    <citation type="submission" date="2025-08" db="UniProtKB">
        <authorList>
            <consortium name="Ensembl"/>
        </authorList>
    </citation>
    <scope>IDENTIFICATION</scope>
</reference>
<name>A0A3B5M493_9TELE</name>
<dbReference type="Proteomes" id="UP000261380">
    <property type="component" value="Unplaced"/>
</dbReference>
<dbReference type="AlphaFoldDB" id="A0A3B5M493"/>
<sequence length="78" mass="8890">MKPLLNILFCFALVVDEHGHLKIYLPKKLLECLPKCTSLPKERHRWNTNEGVCPAPYNLHHSRSPSSVSFHLSCLGSH</sequence>
<organism evidence="1 2">
    <name type="scientific">Xiphophorus couchianus</name>
    <name type="common">Monterrey platyfish</name>
    <dbReference type="NCBI Taxonomy" id="32473"/>
    <lineage>
        <taxon>Eukaryota</taxon>
        <taxon>Metazoa</taxon>
        <taxon>Chordata</taxon>
        <taxon>Craniata</taxon>
        <taxon>Vertebrata</taxon>
        <taxon>Euteleostomi</taxon>
        <taxon>Actinopterygii</taxon>
        <taxon>Neopterygii</taxon>
        <taxon>Teleostei</taxon>
        <taxon>Neoteleostei</taxon>
        <taxon>Acanthomorphata</taxon>
        <taxon>Ovalentaria</taxon>
        <taxon>Atherinomorphae</taxon>
        <taxon>Cyprinodontiformes</taxon>
        <taxon>Poeciliidae</taxon>
        <taxon>Poeciliinae</taxon>
        <taxon>Xiphophorus</taxon>
    </lineage>
</organism>
<protein>
    <recommendedName>
        <fullName evidence="3">Calmodulin binding transcription activator 1</fullName>
    </recommendedName>
</protein>
<evidence type="ECO:0000313" key="1">
    <source>
        <dbReference type="Ensembl" id="ENSXCOP00000018973.1"/>
    </source>
</evidence>
<proteinExistence type="predicted"/>
<accession>A0A3B5M493</accession>
<evidence type="ECO:0000313" key="2">
    <source>
        <dbReference type="Proteomes" id="UP000261380"/>
    </source>
</evidence>
<dbReference type="GeneTree" id="ENSGT00940000167132"/>
<evidence type="ECO:0008006" key="3">
    <source>
        <dbReference type="Google" id="ProtNLM"/>
    </source>
</evidence>